<name>A0A1M6F465_9FIRM</name>
<keyword evidence="2" id="KW-1185">Reference proteome</keyword>
<dbReference type="AlphaFoldDB" id="A0A1M6F465"/>
<sequence>MGRALETQEVNLDQVIALTLEQAKQRYSMGANSISKIADMCEGNIRFGKVRRFHREKIDKFLLDELSV</sequence>
<organism evidence="1 2">
    <name type="scientific">Parasporobacterium paucivorans DSM 15970</name>
    <dbReference type="NCBI Taxonomy" id="1122934"/>
    <lineage>
        <taxon>Bacteria</taxon>
        <taxon>Bacillati</taxon>
        <taxon>Bacillota</taxon>
        <taxon>Clostridia</taxon>
        <taxon>Lachnospirales</taxon>
        <taxon>Lachnospiraceae</taxon>
        <taxon>Parasporobacterium</taxon>
    </lineage>
</organism>
<evidence type="ECO:0000313" key="2">
    <source>
        <dbReference type="Proteomes" id="UP000184342"/>
    </source>
</evidence>
<dbReference type="STRING" id="1122934.SAMN02745691_01046"/>
<evidence type="ECO:0000313" key="1">
    <source>
        <dbReference type="EMBL" id="SHI92508.1"/>
    </source>
</evidence>
<reference evidence="1 2" key="1">
    <citation type="submission" date="2016-11" db="EMBL/GenBank/DDBJ databases">
        <authorList>
            <person name="Jaros S."/>
            <person name="Januszkiewicz K."/>
            <person name="Wedrychowicz H."/>
        </authorList>
    </citation>
    <scope>NUCLEOTIDE SEQUENCE [LARGE SCALE GENOMIC DNA]</scope>
    <source>
        <strain evidence="1 2">DSM 15970</strain>
    </source>
</reference>
<proteinExistence type="predicted"/>
<protein>
    <recommendedName>
        <fullName evidence="3">DNA binding domain-containing protein, excisionase family</fullName>
    </recommendedName>
</protein>
<accession>A0A1M6F465</accession>
<dbReference type="EMBL" id="FQYT01000009">
    <property type="protein sequence ID" value="SHI92508.1"/>
    <property type="molecule type" value="Genomic_DNA"/>
</dbReference>
<dbReference type="Proteomes" id="UP000184342">
    <property type="component" value="Unassembled WGS sequence"/>
</dbReference>
<gene>
    <name evidence="1" type="ORF">SAMN02745691_01046</name>
</gene>
<evidence type="ECO:0008006" key="3">
    <source>
        <dbReference type="Google" id="ProtNLM"/>
    </source>
</evidence>
<dbReference type="RefSeq" id="WP_073993307.1">
    <property type="nucleotide sequence ID" value="NZ_FQYT01000009.1"/>
</dbReference>